<feature type="signal peptide" evidence="1">
    <location>
        <begin position="1"/>
        <end position="24"/>
    </location>
</feature>
<reference evidence="2 3" key="1">
    <citation type="journal article" date="2019" name="Int. J. Syst. Evol. Microbiol.">
        <title>Undibacterium piscinae sp. nov., isolated from Korean shiner intestine.</title>
        <authorList>
            <person name="Lee S.Y."/>
            <person name="Kang W."/>
            <person name="Kim P.S."/>
            <person name="Kim H.S."/>
            <person name="Sung H."/>
            <person name="Shin N.R."/>
            <person name="Whon T.W."/>
            <person name="Yun J.H."/>
            <person name="Lee J.Y."/>
            <person name="Lee J.Y."/>
            <person name="Jung M.J."/>
            <person name="Jeong Y.S."/>
            <person name="Tak E.J."/>
            <person name="Han J.E."/>
            <person name="Hyun D.W."/>
            <person name="Kang M.S."/>
            <person name="Lee K.E."/>
            <person name="Lee B.H."/>
            <person name="Bae J.W."/>
        </authorList>
    </citation>
    <scope>NUCLEOTIDE SEQUENCE [LARGE SCALE GENOMIC DNA]</scope>
    <source>
        <strain evidence="2 3">S11R28</strain>
    </source>
</reference>
<feature type="chain" id="PRO_5026873225" evidence="1">
    <location>
        <begin position="25"/>
        <end position="177"/>
    </location>
</feature>
<evidence type="ECO:0000313" key="3">
    <source>
        <dbReference type="Proteomes" id="UP000274350"/>
    </source>
</evidence>
<evidence type="ECO:0000313" key="2">
    <source>
        <dbReference type="EMBL" id="QJQ06124.1"/>
    </source>
</evidence>
<name>A0A6M4A4K1_9BURK</name>
<accession>A0A6M4A4K1</accession>
<dbReference type="Proteomes" id="UP000274350">
    <property type="component" value="Chromosome"/>
</dbReference>
<dbReference type="OrthoDB" id="8527941at2"/>
<dbReference type="Pfam" id="PF13689">
    <property type="entry name" value="DUF4154"/>
    <property type="match status" value="1"/>
</dbReference>
<sequence length="177" mass="19609">MGFSFPAALLLAVFLLLPSRQSSSQEVSAPSEYELKAAFLYNFALYTEWPVAPVDAFDFCVLGKDPFGTRLDRIGHKTLQGKAIKIRRINTVAEVKGCHVLFVPAIERDQYSRITSAISQQAILTVTDAAHDDKWPAVMINLVSEGERYTFDINQGAAKIAGLTFSSKLLRLARSIR</sequence>
<keyword evidence="3" id="KW-1185">Reference proteome</keyword>
<dbReference type="EMBL" id="CP051152">
    <property type="protein sequence ID" value="QJQ06124.1"/>
    <property type="molecule type" value="Genomic_DNA"/>
</dbReference>
<dbReference type="KEGG" id="upi:EJG51_009965"/>
<gene>
    <name evidence="2" type="ORF">EJG51_009965</name>
</gene>
<dbReference type="AlphaFoldDB" id="A0A6M4A4K1"/>
<keyword evidence="1" id="KW-0732">Signal</keyword>
<organism evidence="2 3">
    <name type="scientific">Undibacterium piscinae</name>
    <dbReference type="NCBI Taxonomy" id="2495591"/>
    <lineage>
        <taxon>Bacteria</taxon>
        <taxon>Pseudomonadati</taxon>
        <taxon>Pseudomonadota</taxon>
        <taxon>Betaproteobacteria</taxon>
        <taxon>Burkholderiales</taxon>
        <taxon>Oxalobacteraceae</taxon>
        <taxon>Undibacterium</taxon>
    </lineage>
</organism>
<evidence type="ECO:0000256" key="1">
    <source>
        <dbReference type="SAM" id="SignalP"/>
    </source>
</evidence>
<dbReference type="InterPro" id="IPR025293">
    <property type="entry name" value="YfiR/HmsC-like"/>
</dbReference>
<proteinExistence type="predicted"/>
<protein>
    <submittedName>
        <fullName evidence="2">YfiR family protein</fullName>
    </submittedName>
</protein>